<keyword evidence="3" id="KW-1185">Reference proteome</keyword>
<dbReference type="InterPro" id="IPR002545">
    <property type="entry name" value="CheW-lke_dom"/>
</dbReference>
<dbReference type="Pfam" id="PF01584">
    <property type="entry name" value="CheW"/>
    <property type="match status" value="1"/>
</dbReference>
<dbReference type="EMBL" id="QXHD01000004">
    <property type="protein sequence ID" value="NEZ57330.1"/>
    <property type="molecule type" value="Genomic_DNA"/>
</dbReference>
<sequence>MQTTQKPIERLQALLPDVFEPQTQTGELYLKFHLGLSLTVVIPLVQVVETLRISAHQVSPIPNMPASVLGLMSHQGKILWALDLPKLLEVPQKDVRSRQYDIIVVEVMLDDGQESDCQFLGLYVPQIQGTLRMNPEDLIPSFEEIMPGLAPYLQGQFQGEDEKLFLLDVGAICSAESLYVYASSS</sequence>
<dbReference type="SMART" id="SM00260">
    <property type="entry name" value="CheW"/>
    <property type="match status" value="1"/>
</dbReference>
<accession>A0A6M0RN79</accession>
<dbReference type="GO" id="GO:0006935">
    <property type="term" value="P:chemotaxis"/>
    <property type="evidence" value="ECO:0007669"/>
    <property type="project" value="InterPro"/>
</dbReference>
<protein>
    <recommendedName>
        <fullName evidence="1">CheW-like domain-containing protein</fullName>
    </recommendedName>
</protein>
<gene>
    <name evidence="2" type="ORF">DXZ20_16955</name>
</gene>
<dbReference type="InterPro" id="IPR036061">
    <property type="entry name" value="CheW-like_dom_sf"/>
</dbReference>
<organism evidence="2 3">
    <name type="scientific">Adonisia turfae CCMR0081</name>
    <dbReference type="NCBI Taxonomy" id="2292702"/>
    <lineage>
        <taxon>Bacteria</taxon>
        <taxon>Bacillati</taxon>
        <taxon>Cyanobacteriota</taxon>
        <taxon>Adonisia</taxon>
        <taxon>Adonisia turfae</taxon>
    </lineage>
</organism>
<reference evidence="2 3" key="1">
    <citation type="journal article" date="2020" name="Microb. Ecol.">
        <title>Ecogenomics of the Marine Benthic Filamentous Cyanobacterium Adonisia.</title>
        <authorList>
            <person name="Walter J.M."/>
            <person name="Coutinho F.H."/>
            <person name="Leomil L."/>
            <person name="Hargreaves P.I."/>
            <person name="Campeao M.E."/>
            <person name="Vieira V.V."/>
            <person name="Silva B.S."/>
            <person name="Fistarol G.O."/>
            <person name="Salomon P.S."/>
            <person name="Sawabe T."/>
            <person name="Mino S."/>
            <person name="Hosokawa M."/>
            <person name="Miyashita H."/>
            <person name="Maruyama F."/>
            <person name="van Verk M.C."/>
            <person name="Dutilh B.E."/>
            <person name="Thompson C.C."/>
            <person name="Thompson F.L."/>
        </authorList>
    </citation>
    <scope>NUCLEOTIDE SEQUENCE [LARGE SCALE GENOMIC DNA]</scope>
    <source>
        <strain evidence="2 3">CCMR0081</strain>
    </source>
</reference>
<dbReference type="InterPro" id="IPR039315">
    <property type="entry name" value="CheW"/>
</dbReference>
<evidence type="ECO:0000313" key="3">
    <source>
        <dbReference type="Proteomes" id="UP000481033"/>
    </source>
</evidence>
<dbReference type="RefSeq" id="WP_163699395.1">
    <property type="nucleotide sequence ID" value="NZ_QXHD01000004.1"/>
</dbReference>
<dbReference type="PANTHER" id="PTHR22617">
    <property type="entry name" value="CHEMOTAXIS SENSOR HISTIDINE KINASE-RELATED"/>
    <property type="match status" value="1"/>
</dbReference>
<evidence type="ECO:0000259" key="1">
    <source>
        <dbReference type="PROSITE" id="PS50851"/>
    </source>
</evidence>
<dbReference type="Proteomes" id="UP000481033">
    <property type="component" value="Unassembled WGS sequence"/>
</dbReference>
<proteinExistence type="predicted"/>
<dbReference type="AlphaFoldDB" id="A0A6M0RN79"/>
<dbReference type="GO" id="GO:0007165">
    <property type="term" value="P:signal transduction"/>
    <property type="evidence" value="ECO:0007669"/>
    <property type="project" value="InterPro"/>
</dbReference>
<evidence type="ECO:0000313" key="2">
    <source>
        <dbReference type="EMBL" id="NEZ57330.1"/>
    </source>
</evidence>
<dbReference type="PANTHER" id="PTHR22617:SF23">
    <property type="entry name" value="CHEMOTAXIS PROTEIN CHEW"/>
    <property type="match status" value="1"/>
</dbReference>
<name>A0A6M0RN79_9CYAN</name>
<feature type="domain" description="CheW-like" evidence="1">
    <location>
        <begin position="26"/>
        <end position="178"/>
    </location>
</feature>
<dbReference type="GO" id="GO:0005829">
    <property type="term" value="C:cytosol"/>
    <property type="evidence" value="ECO:0007669"/>
    <property type="project" value="TreeGrafter"/>
</dbReference>
<dbReference type="Gene3D" id="2.40.50.180">
    <property type="entry name" value="CheA-289, Domain 4"/>
    <property type="match status" value="1"/>
</dbReference>
<dbReference type="SUPFAM" id="SSF50341">
    <property type="entry name" value="CheW-like"/>
    <property type="match status" value="1"/>
</dbReference>
<dbReference type="PROSITE" id="PS50851">
    <property type="entry name" value="CHEW"/>
    <property type="match status" value="1"/>
</dbReference>
<comment type="caution">
    <text evidence="2">The sequence shown here is derived from an EMBL/GenBank/DDBJ whole genome shotgun (WGS) entry which is preliminary data.</text>
</comment>